<dbReference type="PATRIC" id="fig|1195236.3.peg.3890"/>
<evidence type="ECO:0000313" key="2">
    <source>
        <dbReference type="EMBL" id="EMS70587.1"/>
    </source>
</evidence>
<dbReference type="STRING" id="1195236.CTER_3672"/>
<dbReference type="Proteomes" id="UP000014155">
    <property type="component" value="Unassembled WGS sequence"/>
</dbReference>
<comment type="caution">
    <text evidence="2">The sequence shown here is derived from an EMBL/GenBank/DDBJ whole genome shotgun (WGS) entry which is preliminary data.</text>
</comment>
<dbReference type="Pfam" id="PF00550">
    <property type="entry name" value="PP-binding"/>
    <property type="match status" value="1"/>
</dbReference>
<dbReference type="SUPFAM" id="SSF47336">
    <property type="entry name" value="ACP-like"/>
    <property type="match status" value="1"/>
</dbReference>
<protein>
    <submittedName>
        <fullName evidence="2">Phosphopantetheine attachment site</fullName>
    </submittedName>
</protein>
<name>S0FH05_RUMCE</name>
<dbReference type="Gene3D" id="1.10.1200.10">
    <property type="entry name" value="ACP-like"/>
    <property type="match status" value="1"/>
</dbReference>
<dbReference type="PROSITE" id="PS50075">
    <property type="entry name" value="CARRIER"/>
    <property type="match status" value="1"/>
</dbReference>
<proteinExistence type="predicted"/>
<dbReference type="InterPro" id="IPR036736">
    <property type="entry name" value="ACP-like_sf"/>
</dbReference>
<keyword evidence="3" id="KW-1185">Reference proteome</keyword>
<organism evidence="2 3">
    <name type="scientific">Ruminiclostridium cellobioparum subsp. termitidis CT1112</name>
    <dbReference type="NCBI Taxonomy" id="1195236"/>
    <lineage>
        <taxon>Bacteria</taxon>
        <taxon>Bacillati</taxon>
        <taxon>Bacillota</taxon>
        <taxon>Clostridia</taxon>
        <taxon>Eubacteriales</taxon>
        <taxon>Oscillospiraceae</taxon>
        <taxon>Ruminiclostridium</taxon>
    </lineage>
</organism>
<reference evidence="2 3" key="1">
    <citation type="journal article" date="2013" name="Genome Announc.">
        <title>Draft Genome Sequence of the Cellulolytic, Mesophilic, Anaerobic Bacterium Clostridium termitidis Strain CT1112 (DSM 5398).</title>
        <authorList>
            <person name="Lal S."/>
            <person name="Ramachandran U."/>
            <person name="Zhang X."/>
            <person name="Munir R."/>
            <person name="Sparling R."/>
            <person name="Levin D.B."/>
        </authorList>
    </citation>
    <scope>NUCLEOTIDE SEQUENCE [LARGE SCALE GENOMIC DNA]</scope>
    <source>
        <strain evidence="2 3">CT1112</strain>
    </source>
</reference>
<dbReference type="AlphaFoldDB" id="S0FH05"/>
<dbReference type="EMBL" id="AORV01000052">
    <property type="protein sequence ID" value="EMS70587.1"/>
    <property type="molecule type" value="Genomic_DNA"/>
</dbReference>
<gene>
    <name evidence="2" type="ORF">CTER_3672</name>
</gene>
<feature type="domain" description="Carrier" evidence="1">
    <location>
        <begin position="1"/>
        <end position="80"/>
    </location>
</feature>
<evidence type="ECO:0000313" key="3">
    <source>
        <dbReference type="Proteomes" id="UP000014155"/>
    </source>
</evidence>
<dbReference type="InterPro" id="IPR009081">
    <property type="entry name" value="PP-bd_ACP"/>
</dbReference>
<accession>S0FH05</accession>
<sequence>MELEEKIENIILNVLKIQPEIIKELSPDETLNRIGVDSVNFIEIVISLEEEFNIAFEDDELLLQNLNTVNKLKSVISNKLN</sequence>
<dbReference type="RefSeq" id="WP_004628189.1">
    <property type="nucleotide sequence ID" value="NZ_AORV01000052.1"/>
</dbReference>
<evidence type="ECO:0000259" key="1">
    <source>
        <dbReference type="PROSITE" id="PS50075"/>
    </source>
</evidence>